<proteinExistence type="predicted"/>
<dbReference type="AlphaFoldDB" id="D5BIA0"/>
<evidence type="ECO:0000313" key="1">
    <source>
        <dbReference type="EMBL" id="ADF53513.1"/>
    </source>
</evidence>
<dbReference type="KEGG" id="zpr:ZPR_3195"/>
<dbReference type="HOGENOM" id="CLU_3031610_0_0_10"/>
<evidence type="ECO:0000313" key="2">
    <source>
        <dbReference type="Proteomes" id="UP000001654"/>
    </source>
</evidence>
<organism evidence="1 2">
    <name type="scientific">Zunongwangia profunda (strain DSM 18752 / CCTCC AB 206139 / SM-A87)</name>
    <name type="common">Wangia profunda</name>
    <dbReference type="NCBI Taxonomy" id="655815"/>
    <lineage>
        <taxon>Bacteria</taxon>
        <taxon>Pseudomonadati</taxon>
        <taxon>Bacteroidota</taxon>
        <taxon>Flavobacteriia</taxon>
        <taxon>Flavobacteriales</taxon>
        <taxon>Flavobacteriaceae</taxon>
        <taxon>Zunongwangia</taxon>
    </lineage>
</organism>
<sequence>MKIPVKVKHTVRVVHPVIFGGEVKIRPKILIFLNLDRSHFCLIFYRCCMLFGFFT</sequence>
<dbReference type="Proteomes" id="UP000001654">
    <property type="component" value="Chromosome"/>
</dbReference>
<dbReference type="STRING" id="655815.ZPR_3195"/>
<reference evidence="1 2" key="1">
    <citation type="journal article" date="2010" name="BMC Genomics">
        <title>The complete genome of Zunongwangia profunda SM-A87 reveals its adaptation to the deep-sea environment and ecological role in sedimentary organic nitrogen degradation.</title>
        <authorList>
            <person name="Qin Q.L."/>
            <person name="Zhang X.Y."/>
            <person name="Wang X.M."/>
            <person name="Liu G.M."/>
            <person name="Chen X.L."/>
            <person name="Xie B.B."/>
            <person name="Dang H.Y."/>
            <person name="Zhou B.C."/>
            <person name="Yu J."/>
            <person name="Zhang Y.Z."/>
        </authorList>
    </citation>
    <scope>NUCLEOTIDE SEQUENCE [LARGE SCALE GENOMIC DNA]</scope>
    <source>
        <strain evidence="2">DSM 18752 / CCTCC AB 206139 / SM-A87</strain>
    </source>
</reference>
<name>D5BIA0_ZUNPS</name>
<protein>
    <submittedName>
        <fullName evidence="1">Uncharacterized protein</fullName>
    </submittedName>
</protein>
<accession>D5BIA0</accession>
<dbReference type="EMBL" id="CP001650">
    <property type="protein sequence ID" value="ADF53513.1"/>
    <property type="molecule type" value="Genomic_DNA"/>
</dbReference>
<keyword evidence="2" id="KW-1185">Reference proteome</keyword>
<gene>
    <name evidence="1" type="ordered locus">ZPR_3195</name>
</gene>